<dbReference type="InterPro" id="IPR036643">
    <property type="entry name" value="RNApol_insert_sf"/>
</dbReference>
<dbReference type="Pfam" id="PF01000">
    <property type="entry name" value="RNA_pol_A_bac"/>
    <property type="match status" value="1"/>
</dbReference>
<feature type="domain" description="DNA-directed RNA polymerase RpoA/D/Rpb3-type" evidence="5">
    <location>
        <begin position="20"/>
        <end position="271"/>
    </location>
</feature>
<dbReference type="SMART" id="SM00662">
    <property type="entry name" value="RPOLD"/>
    <property type="match status" value="1"/>
</dbReference>
<evidence type="ECO:0000259" key="5">
    <source>
        <dbReference type="SMART" id="SM00662"/>
    </source>
</evidence>
<dbReference type="GO" id="GO:0046983">
    <property type="term" value="F:protein dimerization activity"/>
    <property type="evidence" value="ECO:0007669"/>
    <property type="project" value="InterPro"/>
</dbReference>
<dbReference type="InterPro" id="IPR011262">
    <property type="entry name" value="DNA-dir_RNA_pol_insert"/>
</dbReference>
<dbReference type="Gene3D" id="2.170.120.12">
    <property type="entry name" value="DNA-directed RNA polymerase, insert domain"/>
    <property type="match status" value="1"/>
</dbReference>
<dbReference type="GO" id="GO:0000428">
    <property type="term" value="C:DNA-directed RNA polymerase complex"/>
    <property type="evidence" value="ECO:0007669"/>
    <property type="project" value="UniProtKB-KW"/>
</dbReference>
<dbReference type="SUPFAM" id="SSF55257">
    <property type="entry name" value="RBP11-like subunits of RNA polymerase"/>
    <property type="match status" value="1"/>
</dbReference>
<dbReference type="GeneID" id="29288738"/>
<gene>
    <name evidence="6" type="primary">rpoA</name>
</gene>
<reference evidence="6" key="2">
    <citation type="submission" date="2016-08" db="EMBL/GenBank/DDBJ databases">
        <authorList>
            <person name="Seilhamer J.J."/>
        </authorList>
    </citation>
    <scope>NUCLEOTIDE SEQUENCE</scope>
</reference>
<protein>
    <recommendedName>
        <fullName evidence="3">Plastid-encoded RNA polymerase subunit alpha</fullName>
    </recommendedName>
</protein>
<feature type="region of interest" description="Disordered" evidence="4">
    <location>
        <begin position="154"/>
        <end position="208"/>
    </location>
</feature>
<reference evidence="6" key="1">
    <citation type="journal article" date="2016" name="Genome Biol. Evol.">
        <title>Evolutionary Dynamics of Chloroplast Genomes in Low Light: A Case Study of the Endolithic Green Alga Ostreobium quekettii.</title>
        <authorList>
            <person name="R Marcelino V."/>
            <person name="Cremen M.C."/>
            <person name="Jackson C.J."/>
            <person name="Larkum A.A."/>
            <person name="Verbruggen H."/>
        </authorList>
    </citation>
    <scope>NUCLEOTIDE SEQUENCE</scope>
</reference>
<name>A0A1C9JBK8_9CHLO</name>
<dbReference type="InterPro" id="IPR036603">
    <property type="entry name" value="RBP11-like"/>
</dbReference>
<evidence type="ECO:0000256" key="2">
    <source>
        <dbReference type="ARBA" id="ARBA00023163"/>
    </source>
</evidence>
<dbReference type="RefSeq" id="YP_009306336.1">
    <property type="nucleotide sequence ID" value="NC_031368.1"/>
</dbReference>
<keyword evidence="6" id="KW-0150">Chloroplast</keyword>
<evidence type="ECO:0000313" key="6">
    <source>
        <dbReference type="EMBL" id="AOP19240.1"/>
    </source>
</evidence>
<dbReference type="SUPFAM" id="SSF56553">
    <property type="entry name" value="Insert subdomain of RNA polymerase alpha subunit"/>
    <property type="match status" value="1"/>
</dbReference>
<accession>A0A1C9JBK8</accession>
<dbReference type="GO" id="GO:0003899">
    <property type="term" value="F:DNA-directed RNA polymerase activity"/>
    <property type="evidence" value="ECO:0007669"/>
    <property type="project" value="InterPro"/>
</dbReference>
<evidence type="ECO:0000256" key="1">
    <source>
        <dbReference type="ARBA" id="ARBA00022478"/>
    </source>
</evidence>
<organism evidence="6">
    <name type="scientific">Caulerpa cliftonii</name>
    <dbReference type="NCBI Taxonomy" id="1004391"/>
    <lineage>
        <taxon>Eukaryota</taxon>
        <taxon>Viridiplantae</taxon>
        <taxon>Chlorophyta</taxon>
        <taxon>core chlorophytes</taxon>
        <taxon>Ulvophyceae</taxon>
        <taxon>TCBD clade</taxon>
        <taxon>Bryopsidales</taxon>
        <taxon>Halimedineae</taxon>
        <taxon>Caulerpaceae</taxon>
        <taxon>Caulerpa</taxon>
    </lineage>
</organism>
<sequence length="354" mass="40389">MNFNNFYCICSKIEQNGQYYGCFKIGPFYTHTGITFANCLRRTLLADQSRFVFNAIQISGVEHEYSSLVGVRESVLDILFNLEKLTFQKNKSGQPDPKPQIALINFHGPGILQAQHIHLPKCLQCVYPDQYIATLEVDGHLNLKLFFWKHFTSPEKPSQPTRGTFTKSTKAGPPKGREPTAALPFADSGWPDPDSPNGPLNHHHKFNPRKGSTNENYLFLNSNFCSIERVNYTIQSNGFIIFEVWTNGSIHPQNAISQGINQILLAFFPYSLQIQNRNKYFFQLLHPEGNLLGSRRYHREPNESTEPTVKKIPIQKRLSAGAHLPPFGGDPRFLEMANFDFDFKTHIFLNQNPI</sequence>
<dbReference type="AlphaFoldDB" id="A0A1C9JBK8"/>
<dbReference type="GO" id="GO:0006351">
    <property type="term" value="P:DNA-templated transcription"/>
    <property type="evidence" value="ECO:0007669"/>
    <property type="project" value="InterPro"/>
</dbReference>
<dbReference type="EMBL" id="KX808498">
    <property type="protein sequence ID" value="AOP19240.1"/>
    <property type="molecule type" value="Genomic_DNA"/>
</dbReference>
<dbReference type="Gene3D" id="3.30.1360.10">
    <property type="entry name" value="RNA polymerase, RBP11-like subunit"/>
    <property type="match status" value="2"/>
</dbReference>
<feature type="compositionally biased region" description="Polar residues" evidence="4">
    <location>
        <begin position="155"/>
        <end position="169"/>
    </location>
</feature>
<evidence type="ECO:0000256" key="4">
    <source>
        <dbReference type="SAM" id="MobiDB-lite"/>
    </source>
</evidence>
<keyword evidence="2" id="KW-0804">Transcription</keyword>
<proteinExistence type="predicted"/>
<keyword evidence="6" id="KW-0934">Plastid</keyword>
<evidence type="ECO:0000256" key="3">
    <source>
        <dbReference type="ARBA" id="ARBA00031776"/>
    </source>
</evidence>
<keyword evidence="1" id="KW-0240">DNA-directed RNA polymerase</keyword>
<dbReference type="InterPro" id="IPR011263">
    <property type="entry name" value="DNA-dir_RNA_pol_RpoA/D/Rpb3"/>
</dbReference>
<geneLocation type="chloroplast" evidence="6"/>
<dbReference type="Pfam" id="PF01193">
    <property type="entry name" value="RNA_pol_L"/>
    <property type="match status" value="1"/>
</dbReference>